<evidence type="ECO:0000313" key="2">
    <source>
        <dbReference type="Proteomes" id="UP000016842"/>
    </source>
</evidence>
<dbReference type="Proteomes" id="UP000016842">
    <property type="component" value="Unassembled WGS sequence"/>
</dbReference>
<dbReference type="AlphaFoldDB" id="U4V636"/>
<comment type="caution">
    <text evidence="1">The sequence shown here is derived from an EMBL/GenBank/DDBJ whole genome shotgun (WGS) entry which is preliminary data.</text>
</comment>
<organism evidence="1 2">
    <name type="scientific">Brucella intermedia 229E</name>
    <dbReference type="NCBI Taxonomy" id="1337887"/>
    <lineage>
        <taxon>Bacteria</taxon>
        <taxon>Pseudomonadati</taxon>
        <taxon>Pseudomonadota</taxon>
        <taxon>Alphaproteobacteria</taxon>
        <taxon>Hyphomicrobiales</taxon>
        <taxon>Brucellaceae</taxon>
        <taxon>Brucella/Ochrobactrum group</taxon>
        <taxon>Brucella</taxon>
    </lineage>
</organism>
<sequence length="69" mass="8033">MCIETGNHGFFKTPLFLAEHGIQNRPALSFGLRYKKPGPPFQLLKCSVTFFDIADTLYGFFYFRDRTHQ</sequence>
<protein>
    <submittedName>
        <fullName evidence="1">Uncharacterized protein</fullName>
    </submittedName>
</protein>
<dbReference type="EMBL" id="ASXJ01000319">
    <property type="protein sequence ID" value="ERM00488.1"/>
    <property type="molecule type" value="Genomic_DNA"/>
</dbReference>
<gene>
    <name evidence="1" type="ORF">Q644_04585</name>
</gene>
<proteinExistence type="predicted"/>
<name>U4V636_9HYPH</name>
<evidence type="ECO:0000313" key="1">
    <source>
        <dbReference type="EMBL" id="ERM00488.1"/>
    </source>
</evidence>
<reference evidence="1 2" key="1">
    <citation type="journal article" date="2014" name="FEMS Microbiol. Lett.">
        <title>Genome sequencing analysis reveals virulence-related gene content of Ochrobactrum intermedium strain 229E, a urease-positive strain isolated from the human gastric niche.</title>
        <authorList>
            <person name="Kulkarni G.J."/>
            <person name="Shetty S."/>
            <person name="Dharne M.S."/>
            <person name="Shouche Y.S."/>
        </authorList>
    </citation>
    <scope>NUCLEOTIDE SEQUENCE [LARGE SCALE GENOMIC DNA]</scope>
    <source>
        <strain evidence="1 2">229E</strain>
    </source>
</reference>
<accession>U4V636</accession>